<dbReference type="FunFam" id="3.30.300.70:FF:000001">
    <property type="entry name" value="Ribosome maturation factor RimP"/>
    <property type="match status" value="1"/>
</dbReference>
<protein>
    <submittedName>
        <fullName evidence="5">Bacterial ribosome SSU maturation protein RimP</fullName>
    </submittedName>
</protein>
<dbReference type="HAMAP" id="MF_01077">
    <property type="entry name" value="RimP"/>
    <property type="match status" value="1"/>
</dbReference>
<dbReference type="SUPFAM" id="SSF75420">
    <property type="entry name" value="YhbC-like, N-terminal domain"/>
    <property type="match status" value="1"/>
</dbReference>
<dbReference type="InterPro" id="IPR028989">
    <property type="entry name" value="RimP_N"/>
</dbReference>
<dbReference type="GO" id="GO:0006412">
    <property type="term" value="P:translation"/>
    <property type="evidence" value="ECO:0007669"/>
    <property type="project" value="TreeGrafter"/>
</dbReference>
<evidence type="ECO:0000256" key="1">
    <source>
        <dbReference type="ARBA" id="ARBA00022490"/>
    </source>
</evidence>
<gene>
    <name evidence="5" type="ORF">MNBD_GAMMA18-1010</name>
</gene>
<sequence>MPRLRGFFFRFFLALPVFLCCLAERLRGVIIYALQDVVDRVGLGPIFCFCGRGFCISATREKWIVDMRQAPANVLNVVEPVVESLGYELVGVEYLAQGHDGLLRVYIDAEDGIKVEDCQRVSHQLSGVLDVEDVIKGHYSLEVSSPGLDRPLFSAAHFERFAGAEIKLRLDAPLDGRRKFRGVLVGVLDGDVRLLVDGEEIRVPLASVDKANLVAQF</sequence>
<dbReference type="CDD" id="cd01734">
    <property type="entry name" value="YlxS_C"/>
    <property type="match status" value="1"/>
</dbReference>
<dbReference type="Gene3D" id="3.30.300.70">
    <property type="entry name" value="RimP-like superfamily, N-terminal"/>
    <property type="match status" value="1"/>
</dbReference>
<dbReference type="Pfam" id="PF17384">
    <property type="entry name" value="DUF150_C"/>
    <property type="match status" value="1"/>
</dbReference>
<dbReference type="SUPFAM" id="SSF74942">
    <property type="entry name" value="YhbC-like, C-terminal domain"/>
    <property type="match status" value="1"/>
</dbReference>
<dbReference type="EMBL" id="UOFP01000256">
    <property type="protein sequence ID" value="VAW89172.1"/>
    <property type="molecule type" value="Genomic_DNA"/>
</dbReference>
<proteinExistence type="inferred from homology"/>
<evidence type="ECO:0000259" key="3">
    <source>
        <dbReference type="Pfam" id="PF02576"/>
    </source>
</evidence>
<dbReference type="InterPro" id="IPR036847">
    <property type="entry name" value="RimP_C_sf"/>
</dbReference>
<feature type="domain" description="Ribosome maturation factor RimP C-terminal" evidence="4">
    <location>
        <begin position="152"/>
        <end position="217"/>
    </location>
</feature>
<reference evidence="5" key="1">
    <citation type="submission" date="2018-06" db="EMBL/GenBank/DDBJ databases">
        <authorList>
            <person name="Zhirakovskaya E."/>
        </authorList>
    </citation>
    <scope>NUCLEOTIDE SEQUENCE</scope>
</reference>
<dbReference type="Pfam" id="PF02576">
    <property type="entry name" value="RimP_N"/>
    <property type="match status" value="1"/>
</dbReference>
<feature type="domain" description="Ribosome maturation factor RimP N-terminal" evidence="3">
    <location>
        <begin position="78"/>
        <end position="149"/>
    </location>
</feature>
<dbReference type="PANTHER" id="PTHR33867">
    <property type="entry name" value="RIBOSOME MATURATION FACTOR RIMP"/>
    <property type="match status" value="1"/>
</dbReference>
<dbReference type="GO" id="GO:0000028">
    <property type="term" value="P:ribosomal small subunit assembly"/>
    <property type="evidence" value="ECO:0007669"/>
    <property type="project" value="TreeGrafter"/>
</dbReference>
<name>A0A3B0ZP26_9ZZZZ</name>
<dbReference type="InterPro" id="IPR003728">
    <property type="entry name" value="Ribosome_maturation_RimP"/>
</dbReference>
<keyword evidence="1" id="KW-0963">Cytoplasm</keyword>
<dbReference type="PANTHER" id="PTHR33867:SF1">
    <property type="entry name" value="RIBOSOME MATURATION FACTOR RIMP"/>
    <property type="match status" value="1"/>
</dbReference>
<dbReference type="InterPro" id="IPR028998">
    <property type="entry name" value="RimP_C"/>
</dbReference>
<organism evidence="5">
    <name type="scientific">hydrothermal vent metagenome</name>
    <dbReference type="NCBI Taxonomy" id="652676"/>
    <lineage>
        <taxon>unclassified sequences</taxon>
        <taxon>metagenomes</taxon>
        <taxon>ecological metagenomes</taxon>
    </lineage>
</organism>
<evidence type="ECO:0000259" key="4">
    <source>
        <dbReference type="Pfam" id="PF17384"/>
    </source>
</evidence>
<evidence type="ECO:0000313" key="5">
    <source>
        <dbReference type="EMBL" id="VAW89172.1"/>
    </source>
</evidence>
<dbReference type="AlphaFoldDB" id="A0A3B0ZP26"/>
<dbReference type="InterPro" id="IPR035956">
    <property type="entry name" value="RimP_N_sf"/>
</dbReference>
<keyword evidence="2" id="KW-0690">Ribosome biogenesis</keyword>
<evidence type="ECO:0000256" key="2">
    <source>
        <dbReference type="ARBA" id="ARBA00022517"/>
    </source>
</evidence>
<accession>A0A3B0ZP26</accession>
<dbReference type="GO" id="GO:0005829">
    <property type="term" value="C:cytosol"/>
    <property type="evidence" value="ECO:0007669"/>
    <property type="project" value="TreeGrafter"/>
</dbReference>
<dbReference type="NCBIfam" id="NF000927">
    <property type="entry name" value="PRK00092.1-1"/>
    <property type="match status" value="1"/>
</dbReference>
<dbReference type="Gene3D" id="2.30.30.180">
    <property type="entry name" value="Ribosome maturation factor RimP, C-terminal domain"/>
    <property type="match status" value="1"/>
</dbReference>